<feature type="region of interest" description="Disordered" evidence="11">
    <location>
        <begin position="1487"/>
        <end position="1530"/>
    </location>
</feature>
<feature type="region of interest" description="Disordered" evidence="11">
    <location>
        <begin position="212"/>
        <end position="232"/>
    </location>
</feature>
<dbReference type="CDD" id="cd13983">
    <property type="entry name" value="STKc_WNK"/>
    <property type="match status" value="1"/>
</dbReference>
<feature type="region of interest" description="Disordered" evidence="11">
    <location>
        <begin position="811"/>
        <end position="853"/>
    </location>
</feature>
<feature type="compositionally biased region" description="Polar residues" evidence="11">
    <location>
        <begin position="2342"/>
        <end position="2353"/>
    </location>
</feature>
<protein>
    <recommendedName>
        <fullName evidence="2">non-specific serine/threonine protein kinase</fullName>
        <ecNumber evidence="2">2.7.11.1</ecNumber>
    </recommendedName>
</protein>
<feature type="compositionally biased region" description="Polar residues" evidence="11">
    <location>
        <begin position="1610"/>
        <end position="1641"/>
    </location>
</feature>
<feature type="region of interest" description="Disordered" evidence="11">
    <location>
        <begin position="89"/>
        <end position="192"/>
    </location>
</feature>
<dbReference type="Pfam" id="PF00069">
    <property type="entry name" value="Pkinase"/>
    <property type="match status" value="1"/>
</dbReference>
<evidence type="ECO:0000256" key="5">
    <source>
        <dbReference type="ARBA" id="ARBA00022741"/>
    </source>
</evidence>
<keyword evidence="5" id="KW-0547">Nucleotide-binding</keyword>
<feature type="coiled-coil region" evidence="10">
    <location>
        <begin position="2457"/>
        <end position="2488"/>
    </location>
</feature>
<dbReference type="EMBL" id="AP028917">
    <property type="protein sequence ID" value="BES98465.1"/>
    <property type="molecule type" value="Genomic_DNA"/>
</dbReference>
<organism evidence="13 14">
    <name type="scientific">Nesidiocoris tenuis</name>
    <dbReference type="NCBI Taxonomy" id="355587"/>
    <lineage>
        <taxon>Eukaryota</taxon>
        <taxon>Metazoa</taxon>
        <taxon>Ecdysozoa</taxon>
        <taxon>Arthropoda</taxon>
        <taxon>Hexapoda</taxon>
        <taxon>Insecta</taxon>
        <taxon>Pterygota</taxon>
        <taxon>Neoptera</taxon>
        <taxon>Paraneoptera</taxon>
        <taxon>Hemiptera</taxon>
        <taxon>Heteroptera</taxon>
        <taxon>Panheteroptera</taxon>
        <taxon>Cimicomorpha</taxon>
        <taxon>Miridae</taxon>
        <taxon>Dicyphina</taxon>
        <taxon>Nesidiocoris</taxon>
    </lineage>
</organism>
<dbReference type="PROSITE" id="PS00108">
    <property type="entry name" value="PROTEIN_KINASE_ST"/>
    <property type="match status" value="1"/>
</dbReference>
<feature type="region of interest" description="Disordered" evidence="11">
    <location>
        <begin position="1778"/>
        <end position="1822"/>
    </location>
</feature>
<feature type="region of interest" description="Disordered" evidence="11">
    <location>
        <begin position="2304"/>
        <end position="2354"/>
    </location>
</feature>
<feature type="region of interest" description="Disordered" evidence="11">
    <location>
        <begin position="1847"/>
        <end position="1917"/>
    </location>
</feature>
<dbReference type="SMART" id="SM00220">
    <property type="entry name" value="S_TKc"/>
    <property type="match status" value="1"/>
</dbReference>
<feature type="compositionally biased region" description="Polar residues" evidence="11">
    <location>
        <begin position="1792"/>
        <end position="1811"/>
    </location>
</feature>
<dbReference type="EC" id="2.7.11.1" evidence="2"/>
<feature type="region of interest" description="Disordered" evidence="11">
    <location>
        <begin position="1"/>
        <end position="44"/>
    </location>
</feature>
<feature type="compositionally biased region" description="Pro residues" evidence="11">
    <location>
        <begin position="2089"/>
        <end position="2098"/>
    </location>
</feature>
<evidence type="ECO:0000256" key="1">
    <source>
        <dbReference type="ARBA" id="ARBA00001946"/>
    </source>
</evidence>
<dbReference type="PROSITE" id="PS50011">
    <property type="entry name" value="PROTEIN_KINASE_DOM"/>
    <property type="match status" value="1"/>
</dbReference>
<feature type="compositionally biased region" description="Polar residues" evidence="11">
    <location>
        <begin position="2115"/>
        <end position="2124"/>
    </location>
</feature>
<dbReference type="PANTHER" id="PTHR13902">
    <property type="entry name" value="SERINE/THREONINE-PROTEIN KINASE WNK WITH NO LYSINE -RELATED"/>
    <property type="match status" value="1"/>
</dbReference>
<evidence type="ECO:0000259" key="12">
    <source>
        <dbReference type="PROSITE" id="PS50011"/>
    </source>
</evidence>
<evidence type="ECO:0000256" key="6">
    <source>
        <dbReference type="ARBA" id="ARBA00022777"/>
    </source>
</evidence>
<feature type="region of interest" description="Disordered" evidence="11">
    <location>
        <begin position="1941"/>
        <end position="2011"/>
    </location>
</feature>
<feature type="compositionally biased region" description="Polar residues" evidence="11">
    <location>
        <begin position="2313"/>
        <end position="2327"/>
    </location>
</feature>
<evidence type="ECO:0000256" key="10">
    <source>
        <dbReference type="SAM" id="Coils"/>
    </source>
</evidence>
<evidence type="ECO:0000256" key="8">
    <source>
        <dbReference type="ARBA" id="ARBA00047899"/>
    </source>
</evidence>
<dbReference type="Gene3D" id="1.10.510.10">
    <property type="entry name" value="Transferase(Phosphotransferase) domain 1"/>
    <property type="match status" value="1"/>
</dbReference>
<sequence length="2541" mass="280216">MSNSQRTIRRTCNNNIVEKTGTSSSASSGVYTDGDDTKSTSNSNTLNRGCRLTLPSISNRTTFNRTKFPKDIVCSSSYPSARDQALAIQKTSKLIRNRTPSKTTSSLGTNSSKVSLPKVDGRGRRGESPVQSGGGQERRTGSQDGGLHAHTALSVRRERKLFHPQGRSPTHRRSEEQDESANISQDVEMANEGSSALQTALHAVVEPIFAKESDSSPAAPILSVEGPDGTEENVTFPDEIASQVSLEDDEEKAVGVSPHGRFLKFEEEIGRGSFKTVYRGLDTETGVAVAWCELQDKKLSKSERQRFREEAEMLKGLQHPNIVRFYDYWEVTLTKKKYIVLVTELMTSGTLKTYLRRFKKINPKVLKSWCRQILKGLLFLHSRTPPIIHRDLKCDNIFITGTSGSVKIGDLGLATLKNRSFAKSVIGTPEFMAPEMYEEHYDENVDVYAFGMCMLEMATSEYPYSECSGPAQIYKKVISGIKPASFEKVENPEVREIIEQCIRLKREERPNIKDLLNHQFFGEDIGLKLEVIPRETASNEDDSKVVFRLRVLDPKKRSNKYKENEAIQFDFDIDADNAEEVAKEMAKSGIINDEDARNVEKMLLAQVNAILKAREERRQRDNGDGSGANVHVQTIINAQAAQSVCQTSEIGTLPDGSIGIIKESITIQNEMSPVPLHTNVPGDLSPTNMQDSFSLLQTLQNSYDPSHQQNVGGLLVDQNAYSSPSDMQRSSTMLPPIGHQLNIENIQQGVSNGQMPMMQPMASDNMQLSNVQYTELHQVSTSDLVQHVTQQQDYSVDQGEMLSQSIHNEMHWQQASHPQSDLSQRQSTIQPQNYSDLQSQQTGQYSELLRQHQQQQSVEMQRISTVQAPQFSELTQQISLDQGANIQGMMQPQYSMQHQLTNESSQRVSTIQQPQYSDLASLSEGAQRQHQFSEHQLPAEVAHRQSTVQPVQFSDNCQQLPSDNMRLSTIQPPQCSESQQHVGTDFSLQVPSQPTNFSDMQRATAQPNEIHQQIHLESSQIASIHHQLQSDNSQRVSSVQPPPLQHLPPDSQRNMNVPADSAQRMSTVQAPQYSELQHQHIPNDNFHRMSSVQPPQFTELQHQPTLDGGQRVSTVQVPQYTDLQQLPSNNMQRISTVQPPSQYVDLQHHPSSNGPQIPLQSHLAEISQKTSSVHQPQYPELPKTLENSQMNVQVPQYSQQQSDTHLQLSNVQSVQYIDPPSHAPVNSSQQPAQLAEQQQRIVEATQRMSSVQQPNYAELQQCQDGLQMPIKVSQYSNQQQMSNESNQQIQMVPPSQYSNNVQQSLAGDSSHRISSVQPPQFVDLQQQRTSTVQLPHYLESSPQQVDVSHTNPSIPPQQFQGFHHSVTCDNMQGSSTLQPHQFVDSIHKSTSDNAVATLSQHETLNQISTVLPPQFSDLQKHLPTESQRSMSSVQAPKLSDLQYKLANDNVQRSLSTVQPPQFTNESFPSMGQQTQFNQAVDVNQATSAQQAITSQHPPQIVQPQQIPKQQTHQQQMNLQYDQNQQGQQLHRVSTVQPPNLSHGNVGLSYQSDQRVQVDQTSCNSDNQHRQSTVQPPQQYLLQDQPQQFGAYNIPSPMIPEYQAVSSQINTKQKTLHRTSTLDAPNVPQSTMPPQLESQWPSNVDGIPQSHPDAIRKIPTSQPLQTDIQQVYQTAQSQPAPGSLPMQQNVDTGHRTSTIQPPQLSHLNIFPTQSVDGSGQLSITSTPQAQTCFLDSQSQNHSNKLALDNSHVQVAQQDSHKQKTSVVYPPAYQVDTQSPGIQPLAQPAAVPGRSQQIMPPSSQPTPILQGQPLSHPAGPHQSSDLQALQAELHKLSIAGLPGQTFEPLPRLSTVNPPQILHVPDGQTRSISTETTPLVETRSIDSSANSGLPTPQKSEQIPGAPIHDRPIMGPGELNLQSTASFGDVINPLKSPAVQQLSKAQRSISTVTPPTGIDVDPTSLRRHSAESISNVESVTDGPPDEQGLEDGISAQADGDLTRKSTTKRRSRAAGPRLTILSHIKGRVECQLETGKQKTITFKFDLDDVDPNEVASKMCQEDLLGSSQAELLVSQLHDVIRQLKEDPTKLPVLEPPPSPARKPPSTRKDDSPPPEQENTRTSSPNSTPMRKISRFLVSPVVESSTKVVPPKELAENPDIAPGTSPDSGVALVSSEPTTKARESPADPKELGLGDLDGSHSKLSLQNSVEGVSGPVTIADLHQKLVQLTCQPCELSLGSTPPSHPATPHAQTTYESYMHTLQQKLASISTGAVHQLQNNSSPHTTIHNLGAPVELDSIELPPTIVIPDIDSFDDHGSTNDQRVVSNTGSTGESHIGSPVSKEDRTSRNSTRHPPSDLQNLEHELAKLSSGYKKDGSSASSMISSTADVSEAELDFNSVPPSRKISRFQVSSVVEVASQLSLDPHQAGQGSGLLVAKRAISNVQPPTFQENEEDSVPAGESTNEELRALLLRQKMELEALQKQHKEELEALCRRLSISTSSQVVNSHGYGHGSLEGFSTAPQSPAGSSRVTSPSPSMSHFAKFDLHN</sequence>
<feature type="region of interest" description="Disordered" evidence="11">
    <location>
        <begin position="2508"/>
        <end position="2541"/>
    </location>
</feature>
<feature type="compositionally biased region" description="Polar residues" evidence="11">
    <location>
        <begin position="1023"/>
        <end position="1039"/>
    </location>
</feature>
<dbReference type="InterPro" id="IPR056865">
    <property type="entry name" value="CCTL2_WNK"/>
</dbReference>
<feature type="region of interest" description="Disordered" evidence="11">
    <location>
        <begin position="1023"/>
        <end position="1053"/>
    </location>
</feature>
<comment type="catalytic activity">
    <reaction evidence="9">
        <text>L-seryl-[protein] + ATP = O-phospho-L-seryl-[protein] + ADP + H(+)</text>
        <dbReference type="Rhea" id="RHEA:17989"/>
        <dbReference type="Rhea" id="RHEA-COMP:9863"/>
        <dbReference type="Rhea" id="RHEA-COMP:11604"/>
        <dbReference type="ChEBI" id="CHEBI:15378"/>
        <dbReference type="ChEBI" id="CHEBI:29999"/>
        <dbReference type="ChEBI" id="CHEBI:30616"/>
        <dbReference type="ChEBI" id="CHEBI:83421"/>
        <dbReference type="ChEBI" id="CHEBI:456216"/>
        <dbReference type="EC" id="2.7.11.1"/>
    </reaction>
</comment>
<reference evidence="13 14" key="1">
    <citation type="submission" date="2023-09" db="EMBL/GenBank/DDBJ databases">
        <title>Nesidiocoris tenuis whole genome shotgun sequence.</title>
        <authorList>
            <person name="Shibata T."/>
            <person name="Shimoda M."/>
            <person name="Kobayashi T."/>
            <person name="Uehara T."/>
        </authorList>
    </citation>
    <scope>NUCLEOTIDE SEQUENCE [LARGE SCALE GENOMIC DNA]</scope>
    <source>
        <strain evidence="13 14">Japan</strain>
    </source>
</reference>
<comment type="cofactor">
    <cofactor evidence="1">
        <name>Mg(2+)</name>
        <dbReference type="ChEBI" id="CHEBI:18420"/>
    </cofactor>
</comment>
<feature type="region of interest" description="Disordered" evidence="11">
    <location>
        <begin position="955"/>
        <end position="982"/>
    </location>
</feature>
<feature type="region of interest" description="Disordered" evidence="11">
    <location>
        <begin position="1217"/>
        <end position="1239"/>
    </location>
</feature>
<feature type="compositionally biased region" description="Low complexity" evidence="11">
    <location>
        <begin position="1487"/>
        <end position="1528"/>
    </location>
</feature>
<dbReference type="InterPro" id="IPR000719">
    <property type="entry name" value="Prot_kinase_dom"/>
</dbReference>
<keyword evidence="4" id="KW-0808">Transferase</keyword>
<keyword evidence="10" id="KW-0175">Coiled coil</keyword>
<evidence type="ECO:0000256" key="2">
    <source>
        <dbReference type="ARBA" id="ARBA00012513"/>
    </source>
</evidence>
<dbReference type="InterPro" id="IPR050588">
    <property type="entry name" value="WNK_Ser-Thr_kinase"/>
</dbReference>
<dbReference type="GO" id="GO:0016301">
    <property type="term" value="F:kinase activity"/>
    <property type="evidence" value="ECO:0007669"/>
    <property type="project" value="UniProtKB-KW"/>
</dbReference>
<feature type="compositionally biased region" description="Polar residues" evidence="11">
    <location>
        <begin position="1"/>
        <end position="30"/>
    </location>
</feature>
<feature type="region of interest" description="Disordered" evidence="11">
    <location>
        <begin position="1610"/>
        <end position="1656"/>
    </location>
</feature>
<feature type="compositionally biased region" description="Polar residues" evidence="11">
    <location>
        <begin position="89"/>
        <end position="114"/>
    </location>
</feature>
<proteinExistence type="predicted"/>
<feature type="domain" description="Protein kinase" evidence="12">
    <location>
        <begin position="263"/>
        <end position="521"/>
    </location>
</feature>
<feature type="compositionally biased region" description="Polar residues" evidence="11">
    <location>
        <begin position="1941"/>
        <end position="1950"/>
    </location>
</feature>
<gene>
    <name evidence="13" type="ORF">NTJ_11280</name>
</gene>
<dbReference type="SUPFAM" id="SSF56112">
    <property type="entry name" value="Protein kinase-like (PK-like)"/>
    <property type="match status" value="1"/>
</dbReference>
<accession>A0ABN7B232</accession>
<feature type="region of interest" description="Disordered" evidence="11">
    <location>
        <begin position="1554"/>
        <end position="1576"/>
    </location>
</feature>
<keyword evidence="3" id="KW-0723">Serine/threonine-protein kinase</keyword>
<feature type="compositionally biased region" description="Basic and acidic residues" evidence="11">
    <location>
        <begin position="2174"/>
        <end position="2194"/>
    </location>
</feature>
<evidence type="ECO:0000256" key="9">
    <source>
        <dbReference type="ARBA" id="ARBA00048679"/>
    </source>
</evidence>
<dbReference type="InterPro" id="IPR011009">
    <property type="entry name" value="Kinase-like_dom_sf"/>
</dbReference>
<name>A0ABN7B232_9HEMI</name>
<dbReference type="InterPro" id="IPR008271">
    <property type="entry name" value="Ser/Thr_kinase_AS"/>
</dbReference>
<evidence type="ECO:0000256" key="7">
    <source>
        <dbReference type="ARBA" id="ARBA00022840"/>
    </source>
</evidence>
<keyword evidence="6 13" id="KW-0418">Kinase</keyword>
<feature type="compositionally biased region" description="Polar residues" evidence="11">
    <location>
        <begin position="1554"/>
        <end position="1573"/>
    </location>
</feature>
<feature type="compositionally biased region" description="Low complexity" evidence="11">
    <location>
        <begin position="2521"/>
        <end position="2532"/>
    </location>
</feature>
<dbReference type="Proteomes" id="UP001307889">
    <property type="component" value="Chromosome 9"/>
</dbReference>
<dbReference type="InterPro" id="IPR024678">
    <property type="entry name" value="Kinase_OSR1/WNK_CCT"/>
</dbReference>
<feature type="region of interest" description="Disordered" evidence="11">
    <location>
        <begin position="2081"/>
        <end position="2194"/>
    </location>
</feature>
<evidence type="ECO:0000256" key="11">
    <source>
        <dbReference type="SAM" id="MobiDB-lite"/>
    </source>
</evidence>
<dbReference type="Gene3D" id="3.10.20.90">
    <property type="entry name" value="Phosphatidylinositol 3-kinase Catalytic Subunit, Chain A, domain 1"/>
    <property type="match status" value="2"/>
</dbReference>
<keyword evidence="14" id="KW-1185">Reference proteome</keyword>
<evidence type="ECO:0000313" key="13">
    <source>
        <dbReference type="EMBL" id="BES98465.1"/>
    </source>
</evidence>
<keyword evidence="7" id="KW-0067">ATP-binding</keyword>
<feature type="compositionally biased region" description="Polar residues" evidence="11">
    <location>
        <begin position="1865"/>
        <end position="1897"/>
    </location>
</feature>
<feature type="compositionally biased region" description="Low complexity" evidence="11">
    <location>
        <begin position="1229"/>
        <end position="1239"/>
    </location>
</feature>
<dbReference type="Pfam" id="PF12202">
    <property type="entry name" value="OSR1_C"/>
    <property type="match status" value="1"/>
</dbReference>
<comment type="catalytic activity">
    <reaction evidence="8">
        <text>L-threonyl-[protein] + ATP = O-phospho-L-threonyl-[protein] + ADP + H(+)</text>
        <dbReference type="Rhea" id="RHEA:46608"/>
        <dbReference type="Rhea" id="RHEA-COMP:11060"/>
        <dbReference type="Rhea" id="RHEA-COMP:11605"/>
        <dbReference type="ChEBI" id="CHEBI:15378"/>
        <dbReference type="ChEBI" id="CHEBI:30013"/>
        <dbReference type="ChEBI" id="CHEBI:30616"/>
        <dbReference type="ChEBI" id="CHEBI:61977"/>
        <dbReference type="ChEBI" id="CHEBI:456216"/>
        <dbReference type="EC" id="2.7.11.1"/>
    </reaction>
</comment>
<evidence type="ECO:0000256" key="4">
    <source>
        <dbReference type="ARBA" id="ARBA00022679"/>
    </source>
</evidence>
<dbReference type="Pfam" id="PF24889">
    <property type="entry name" value="CCTL2_WNK"/>
    <property type="match status" value="1"/>
</dbReference>
<evidence type="ECO:0000313" key="14">
    <source>
        <dbReference type="Proteomes" id="UP001307889"/>
    </source>
</evidence>
<evidence type="ECO:0000256" key="3">
    <source>
        <dbReference type="ARBA" id="ARBA00022527"/>
    </source>
</evidence>
<dbReference type="Gene3D" id="3.30.200.20">
    <property type="entry name" value="Phosphorylase Kinase, domain 1"/>
    <property type="match status" value="1"/>
</dbReference>